<feature type="compositionally biased region" description="Basic and acidic residues" evidence="1">
    <location>
        <begin position="381"/>
        <end position="391"/>
    </location>
</feature>
<evidence type="ECO:0000313" key="3">
    <source>
        <dbReference type="EMBL" id="PZO20209.1"/>
    </source>
</evidence>
<comment type="caution">
    <text evidence="3">The sequence shown here is derived from an EMBL/GenBank/DDBJ whole genome shotgun (WGS) entry which is preliminary data.</text>
</comment>
<keyword evidence="2" id="KW-0472">Membrane</keyword>
<dbReference type="EMBL" id="QBMC01000032">
    <property type="protein sequence ID" value="PZO20209.1"/>
    <property type="molecule type" value="Genomic_DNA"/>
</dbReference>
<feature type="compositionally biased region" description="Acidic residues" evidence="1">
    <location>
        <begin position="290"/>
        <end position="300"/>
    </location>
</feature>
<feature type="region of interest" description="Disordered" evidence="1">
    <location>
        <begin position="463"/>
        <end position="484"/>
    </location>
</feature>
<evidence type="ECO:0000256" key="2">
    <source>
        <dbReference type="SAM" id="Phobius"/>
    </source>
</evidence>
<feature type="transmembrane region" description="Helical" evidence="2">
    <location>
        <begin position="527"/>
        <end position="547"/>
    </location>
</feature>
<reference evidence="3 4" key="2">
    <citation type="submission" date="2018-06" db="EMBL/GenBank/DDBJ databases">
        <title>Metagenomic assembly of (sub)arctic Cyanobacteria and their associated microbiome from non-axenic cultures.</title>
        <authorList>
            <person name="Baurain D."/>
        </authorList>
    </citation>
    <scope>NUCLEOTIDE SEQUENCE [LARGE SCALE GENOMIC DNA]</scope>
    <source>
        <strain evidence="3">ULC129bin1</strain>
    </source>
</reference>
<keyword evidence="2" id="KW-0812">Transmembrane</keyword>
<feature type="compositionally biased region" description="Acidic residues" evidence="1">
    <location>
        <begin position="426"/>
        <end position="451"/>
    </location>
</feature>
<evidence type="ECO:0000256" key="1">
    <source>
        <dbReference type="SAM" id="MobiDB-lite"/>
    </source>
</evidence>
<name>A0A2W4UT99_9CYAN</name>
<keyword evidence="2" id="KW-1133">Transmembrane helix</keyword>
<protein>
    <submittedName>
        <fullName evidence="3">Uncharacterized protein</fullName>
    </submittedName>
</protein>
<feature type="region of interest" description="Disordered" evidence="1">
    <location>
        <begin position="290"/>
        <end position="451"/>
    </location>
</feature>
<evidence type="ECO:0000313" key="4">
    <source>
        <dbReference type="Proteomes" id="UP000249354"/>
    </source>
</evidence>
<reference evidence="4" key="1">
    <citation type="submission" date="2018-04" db="EMBL/GenBank/DDBJ databases">
        <authorList>
            <person name="Cornet L."/>
        </authorList>
    </citation>
    <scope>NUCLEOTIDE SEQUENCE [LARGE SCALE GENOMIC DNA]</scope>
</reference>
<feature type="compositionally biased region" description="Polar residues" evidence="1">
    <location>
        <begin position="331"/>
        <end position="346"/>
    </location>
</feature>
<accession>A0A2W4UT99</accession>
<organism evidence="3 4">
    <name type="scientific">Leptolyngbya foveolarum</name>
    <dbReference type="NCBI Taxonomy" id="47253"/>
    <lineage>
        <taxon>Bacteria</taxon>
        <taxon>Bacillati</taxon>
        <taxon>Cyanobacteriota</taxon>
        <taxon>Cyanophyceae</taxon>
        <taxon>Leptolyngbyales</taxon>
        <taxon>Leptolyngbyaceae</taxon>
        <taxon>Leptolyngbya group</taxon>
        <taxon>Leptolyngbya</taxon>
    </lineage>
</organism>
<dbReference type="AlphaFoldDB" id="A0A2W4UT99"/>
<sequence length="961" mass="105262">MSALTFKDLSAELTQAIESQLDTPSGTQARCTLGREKVMVLVEYPTEVGQSEPLADSTLDWLEQSLRQQFDTVGLPEEAADLSETGDAVAVQLFLKHHSEPKPFTARSFTWKVADGFNDLFGEPIGDSEEPIKTPTPAFQDATGSLSSPEAEAEAEAAHAFADIRPDIRPLESELDTGLEDAFLPISAIEDLDSEIFSLPGDEFTADLDASDLDLPTVDLPIAYAGNSDLSDEGFFELEPSGVSSPSGASDSELATDFENALDQSAAQLTDNEADSEIEFAEDIFSELLDSEFPDSEFPDSENVTAEYLQHSEAETWQEPLGEASQLKPETVQTNDRPKTSTTQSAGDAPKAIVSLKDPFDNNRPIELSGDDSFSGDLSSDDDRASNERFSESASDDDLAGDWIPDISSREDEAEPGEDIFAAIADETEPGEDIFESSEGEFDAYGSDDYDADDYDADDYDADEFGSNEYTTDEYETTEDGETSEEERYQLALASEEDAPYEAVALVDEREVQKQGEQWQQQTKGNLWFFAGAIGFVVIGLFGFVLTRPCSFGACPRIKTAQAEGERALSDLTLEADLKAVTAAKQRLNQSVRSLQPIPFWSPHYSEANAILPKFEGQLTALDRVSAAQSQAYEAALASQNPPHSSAKWEEIVEQWRGAIAILENVPTDNQVRRLADRKLTEYRANLSTIKVRIDAESQAEASLLAAQKAATLATATANQASSIETWESALQNWESAVQQIDQIPQGTLAYKEAQGLQAEYRQQMEIVRDRTLKERNASRNLSKAQQLASDAERVASENQWTVAVQTWTAAVKQIQDIGPGTAAHTVAQPLVGLYQQSLAKADSNRQVSLRFQPVEPSFYAACGATVAQRCTYSIRGGNVRLNLSKDYDRAINQSITPPDQRSEINIDSGVVTQSNQLLKEITLLSTQGNFPIELYDAKGEFLARYRPDLSGFVKDQKTET</sequence>
<proteinExistence type="predicted"/>
<gene>
    <name evidence="3" type="ORF">DCF25_06910</name>
</gene>
<dbReference type="Proteomes" id="UP000249354">
    <property type="component" value="Unassembled WGS sequence"/>
</dbReference>